<feature type="compositionally biased region" description="Polar residues" evidence="1">
    <location>
        <begin position="1335"/>
        <end position="1366"/>
    </location>
</feature>
<feature type="compositionally biased region" description="Basic residues" evidence="1">
    <location>
        <begin position="590"/>
        <end position="601"/>
    </location>
</feature>
<feature type="compositionally biased region" description="Basic and acidic residues" evidence="1">
    <location>
        <begin position="546"/>
        <end position="557"/>
    </location>
</feature>
<feature type="compositionally biased region" description="Polar residues" evidence="1">
    <location>
        <begin position="641"/>
        <end position="661"/>
    </location>
</feature>
<gene>
    <name evidence="3" type="primary">LOC117644738</name>
</gene>
<feature type="compositionally biased region" description="Low complexity" evidence="1">
    <location>
        <begin position="206"/>
        <end position="219"/>
    </location>
</feature>
<feature type="region of interest" description="Disordered" evidence="1">
    <location>
        <begin position="1"/>
        <end position="116"/>
    </location>
</feature>
<dbReference type="KEGG" id="tpal:117644738"/>
<feature type="compositionally biased region" description="Low complexity" evidence="1">
    <location>
        <begin position="510"/>
        <end position="534"/>
    </location>
</feature>
<evidence type="ECO:0000313" key="2">
    <source>
        <dbReference type="Proteomes" id="UP000515158"/>
    </source>
</evidence>
<feature type="region of interest" description="Disordered" evidence="1">
    <location>
        <begin position="1423"/>
        <end position="1459"/>
    </location>
</feature>
<evidence type="ECO:0000313" key="3">
    <source>
        <dbReference type="RefSeq" id="XP_034240243.1"/>
    </source>
</evidence>
<proteinExistence type="predicted"/>
<feature type="region of interest" description="Disordered" evidence="1">
    <location>
        <begin position="1335"/>
        <end position="1377"/>
    </location>
</feature>
<feature type="region of interest" description="Disordered" evidence="1">
    <location>
        <begin position="689"/>
        <end position="710"/>
    </location>
</feature>
<feature type="compositionally biased region" description="Low complexity" evidence="1">
    <location>
        <begin position="78"/>
        <end position="88"/>
    </location>
</feature>
<protein>
    <submittedName>
        <fullName evidence="3">Uncharacterized protein LOC117644738</fullName>
    </submittedName>
</protein>
<feature type="region of interest" description="Disordered" evidence="1">
    <location>
        <begin position="356"/>
        <end position="392"/>
    </location>
</feature>
<evidence type="ECO:0000256" key="1">
    <source>
        <dbReference type="SAM" id="MobiDB-lite"/>
    </source>
</evidence>
<sequence length="1569" mass="167275">MNNLVDTRVRGAALLLPTPQRPPNRSRSRPRPSGLPDDHHRLMAAYYSEAVGTPVPDKQAALEEAQPAPPCPQVSEMSQLSDLSQLLHLPPPSTVEPSVASGVVTPPTPWRSESSSSTIQGVVVEAPEVPVGLPDALQGARQDTVQVVDVSEASSTKSPRIPGGAPVSVASSEGVGSDSCAKGRVSLAPSEDAHGLPHRPGGGQRSLASQSSATTDSSSFGAPTSRSGDGAKHADKNSEDTIDVGSAIVHHGFYFGASLPEDTENTDYFEQVRALTQQAGSRIVDYEDEVVEDEVQDEAEENGAVEYETVKYETAEETVEEDDAEECVTVETEDVLVDAQNGSEAVVDSVDTAVSDPTQQDAVESQQQIPEPQTPPEDTEVLPGDAADNATPELTEIARASMALTAASSSVPDSESMPLFEDVEDAVVETVEGAGDDSLVGCDMDLRHVAGGLFDPAQCPAPPPPPRDVLVKGGSLPANAPDTADTAGRSRLAAFSSFAGFKVRRNKQRSATASSLAADRAASPSSDDAGSVDSTGRPRGAPIRKLSIDLKVADVKTEPGAPSSHRNFSEVIQGIKQAILPRRGGPGRRTIAKRPRSSHPKRSSDASSEENLEAVLDHGELHVQDGADVPQAPLPPDDEGSATSVLPNKSTKTSRIPSKENNAPAGLKKNHVDPSVFLDIDSAVRSRASVPATAKDSDTHSRSSIAPPRTNFLTDDVLKSLARSSSIKYIDATLRSNLRSVRKTPERFRNVPATVRRPESGTSGSGTPARPSNSPRPSLSKKAYNIRKRLKTSETVICREGSRSSVDVEGLADHKEGSKYFVYTVNENNVTELCMSEMFVVQEEPAGALEGPPNGEKPAAKGKAGKAAKAKKLVKKVKRGSAASTTTVRSRDSTTIRRQQSSLVDKIIHKKKKTTSPVFRPKRGSPVPDKLAKAKPRASTASSASLKGRKTEALTRLQQFSPADCVVEILASKPVADLSCDSPSETRRKVDSCTGDMSASSVHSGFTAPPVLAKAVAKAVAKVHSRQSKLALALPRYRPTLRTPRISCVGMNAGNEEAPWKDKDAVLETRVVSRARAPCRHKVPHSSFSLNPQKAVLDSRTPSTSSRCRTPVSAKRLAFPGLQEMAEMLCEYSTLTAGPLASELVSLFEAPTKVSLPSFEGYSHAGVSASASTRPSIDQVLEEVTAPSTFKIRDAETEAKVDAALQEILKSITDIQSTSTAKASEVRFDASATVQPEPVTETVPTGTAIAEAVLTETVLTGDTFAEEPAPLKEKPRPHLHGLSYKPSARPSTFDLIETLLFNEPPKLVKAKSAQLEDTVTRSALDVKVNTWTEPPSPVATVSGSVQVKTSTANAECQRTGTSSPHSAGTAASERQSERLFVRRSEIPEDQCKCGEGFATKQIHRNDLALEALEVGDYAPELIPRSQHDLLRPKAANSGQPSRTASREAPSGPPPPSAAAFQRAQARIAALIKEDLPATYMAFLTDVLPFFLQRTKSELDGPRRKVLQQLFEEDYLNHQHDEGPGCGPRDDPQTRWFVAAMAQQVAFLVEDTARSAELELTASLRCCTPP</sequence>
<dbReference type="RefSeq" id="XP_034240243.1">
    <property type="nucleotide sequence ID" value="XM_034384352.1"/>
</dbReference>
<name>A0A6P8YK45_THRPL</name>
<feature type="region of interest" description="Disordered" evidence="1">
    <location>
        <begin position="457"/>
        <end position="487"/>
    </location>
</feature>
<dbReference type="Proteomes" id="UP000515158">
    <property type="component" value="Unplaced"/>
</dbReference>
<feature type="compositionally biased region" description="Basic and acidic residues" evidence="1">
    <location>
        <begin position="615"/>
        <end position="625"/>
    </location>
</feature>
<dbReference type="GeneID" id="117644738"/>
<feature type="region of interest" description="Disordered" evidence="1">
    <location>
        <begin position="504"/>
        <end position="670"/>
    </location>
</feature>
<feature type="region of interest" description="Disordered" evidence="1">
    <location>
        <begin position="847"/>
        <end position="899"/>
    </location>
</feature>
<reference evidence="3" key="1">
    <citation type="submission" date="2025-08" db="UniProtKB">
        <authorList>
            <consortium name="RefSeq"/>
        </authorList>
    </citation>
    <scope>IDENTIFICATION</scope>
    <source>
        <tissue evidence="3">Total insect</tissue>
    </source>
</reference>
<keyword evidence="2" id="KW-1185">Reference proteome</keyword>
<feature type="region of interest" description="Disordered" evidence="1">
    <location>
        <begin position="741"/>
        <end position="782"/>
    </location>
</feature>
<dbReference type="InParanoid" id="A0A6P8YK45"/>
<feature type="compositionally biased region" description="Basic residues" evidence="1">
    <location>
        <begin position="863"/>
        <end position="879"/>
    </location>
</feature>
<feature type="region of interest" description="Disordered" evidence="1">
    <location>
        <begin position="912"/>
        <end position="948"/>
    </location>
</feature>
<dbReference type="OrthoDB" id="10641824at2759"/>
<accession>A0A6P8YK45</accession>
<organism evidence="3">
    <name type="scientific">Thrips palmi</name>
    <name type="common">Melon thrips</name>
    <dbReference type="NCBI Taxonomy" id="161013"/>
    <lineage>
        <taxon>Eukaryota</taxon>
        <taxon>Metazoa</taxon>
        <taxon>Ecdysozoa</taxon>
        <taxon>Arthropoda</taxon>
        <taxon>Hexapoda</taxon>
        <taxon>Insecta</taxon>
        <taxon>Pterygota</taxon>
        <taxon>Neoptera</taxon>
        <taxon>Paraneoptera</taxon>
        <taxon>Thysanoptera</taxon>
        <taxon>Terebrantia</taxon>
        <taxon>Thripoidea</taxon>
        <taxon>Thripidae</taxon>
        <taxon>Thrips</taxon>
    </lineage>
</organism>
<feature type="compositionally biased region" description="Polar residues" evidence="1">
    <location>
        <begin position="760"/>
        <end position="777"/>
    </location>
</feature>
<feature type="region of interest" description="Disordered" evidence="1">
    <location>
        <begin position="140"/>
        <end position="237"/>
    </location>
</feature>